<dbReference type="Proteomes" id="UP000009009">
    <property type="component" value="Unassembled WGS sequence"/>
</dbReference>
<comment type="domain">
    <text evidence="9">The EXKPK motif is conserved in inositol-pentakisphosphate 2-kinases of both family 1 and 2.</text>
</comment>
<organism evidence="10 11">
    <name type="scientific">Saccharomyces cerevisiae x Saccharomyces kudriavzevii (strain VIN7)</name>
    <name type="common">Yeast</name>
    <dbReference type="NCBI Taxonomy" id="1095631"/>
    <lineage>
        <taxon>Eukaryota</taxon>
        <taxon>Fungi</taxon>
        <taxon>Dikarya</taxon>
        <taxon>Ascomycota</taxon>
        <taxon>Saccharomycotina</taxon>
        <taxon>Saccharomycetes</taxon>
        <taxon>Saccharomycetales</taxon>
        <taxon>Saccharomycetaceae</taxon>
        <taxon>Saccharomyces</taxon>
    </lineage>
</organism>
<dbReference type="AlphaFoldDB" id="H0GT53"/>
<dbReference type="EC" id="2.7.1.158" evidence="3 9"/>
<dbReference type="OrthoDB" id="272370at2759"/>
<sequence length="303" mass="34997">MVDDATGQGHQQYGSLQNKISMRVIGRGGANILIDYGDPSWLWRCCVRWPELLSSNNAYTLKNIQYIRKDVEPLLNGLLCPMNLIDVDVDIIRPILITFISNLDEKVVKVIKIKNLVNKSTTTLIQNDHLLKSYFTQDFQTIFLELKPKWVYYDMEYCRNCTHNALKGREAKYCYNQLLLNPSHLEAIFGDCKMYSDKFKAAMIEYFNSDNNVFKMLYDLQKKLTENTTAIENLGSIDDVKDELLLLMTLRDVTCFIEWTGTRNALSVNIIDVDLKPKKNGLIGQKLIANWNPVKKYSMPQNK</sequence>
<dbReference type="PANTHER" id="PTHR14456:SF2">
    <property type="entry name" value="INOSITOL-PENTAKISPHOSPHATE 2-KINASE"/>
    <property type="match status" value="1"/>
</dbReference>
<dbReference type="PANTHER" id="PTHR14456">
    <property type="entry name" value="INOSITOL POLYPHOSPHATE KINASE 1"/>
    <property type="match status" value="1"/>
</dbReference>
<dbReference type="EMBL" id="AGVY01000175">
    <property type="protein sequence ID" value="EHN03037.1"/>
    <property type="molecule type" value="Genomic_DNA"/>
</dbReference>
<evidence type="ECO:0000256" key="2">
    <source>
        <dbReference type="ARBA" id="ARBA00008305"/>
    </source>
</evidence>
<reference evidence="10 11" key="1">
    <citation type="journal article" date="2012" name="FEMS Yeast Res.">
        <title>The genome sequence of the wine yeast VIN7 reveals an allotriploid hybrid genome with Saccharomyces cerevisiae and Saccharomyces kudriavzevii origins.</title>
        <authorList>
            <person name="Borneman A.R."/>
            <person name="Desany B.A."/>
            <person name="Riches D."/>
            <person name="Affourtit J.P."/>
            <person name="Forgan A.H."/>
            <person name="Pretorius I.S."/>
            <person name="Egholm M."/>
            <person name="Chambers P.J."/>
        </authorList>
    </citation>
    <scope>NUCLEOTIDE SEQUENCE [LARGE SCALE GENOMIC DNA]</scope>
    <source>
        <strain evidence="10 11">VIN7</strain>
    </source>
</reference>
<dbReference type="Pfam" id="PF06090">
    <property type="entry name" value="Ins_P5_2-kin"/>
    <property type="match status" value="1"/>
</dbReference>
<name>H0GT53_SACCK</name>
<keyword evidence="8 9" id="KW-0067">ATP-binding</keyword>
<proteinExistence type="inferred from homology"/>
<dbReference type="GO" id="GO:0032958">
    <property type="term" value="P:inositol phosphate biosynthetic process"/>
    <property type="evidence" value="ECO:0007669"/>
    <property type="project" value="TreeGrafter"/>
</dbReference>
<dbReference type="GO" id="GO:0035299">
    <property type="term" value="F:inositol-1,3,4,5,6-pentakisphosphate 2-kinase activity"/>
    <property type="evidence" value="ECO:0007669"/>
    <property type="project" value="UniProtKB-EC"/>
</dbReference>
<gene>
    <name evidence="10" type="ORF">VIN7_6399</name>
</gene>
<evidence type="ECO:0000313" key="11">
    <source>
        <dbReference type="Proteomes" id="UP000009009"/>
    </source>
</evidence>
<evidence type="ECO:0000256" key="4">
    <source>
        <dbReference type="ARBA" id="ARBA00014846"/>
    </source>
</evidence>
<comment type="function">
    <text evidence="9">Phosphorylates Ins(1,3,4,5,6)P5 at position 2 to form Ins(1,2,3,4,5,6)P6 (InsP6 or phytate).</text>
</comment>
<evidence type="ECO:0000256" key="6">
    <source>
        <dbReference type="ARBA" id="ARBA00022741"/>
    </source>
</evidence>
<dbReference type="GO" id="GO:0005524">
    <property type="term" value="F:ATP binding"/>
    <property type="evidence" value="ECO:0007669"/>
    <property type="project" value="UniProtKB-KW"/>
</dbReference>
<evidence type="ECO:0000256" key="3">
    <source>
        <dbReference type="ARBA" id="ARBA00012023"/>
    </source>
</evidence>
<dbReference type="PhylomeDB" id="H0GT53"/>
<protein>
    <recommendedName>
        <fullName evidence="4 9">Inositol-pentakisphosphate 2-kinase</fullName>
        <ecNumber evidence="3 9">2.7.1.158</ecNumber>
    </recommendedName>
</protein>
<keyword evidence="6 9" id="KW-0547">Nucleotide-binding</keyword>
<dbReference type="InterPro" id="IPR009286">
    <property type="entry name" value="Ins_P5_2-kin"/>
</dbReference>
<comment type="function">
    <text evidence="1">Has kinase activity and phosphorylates inositol-1,3,4,5,6-pentakisphosphate (Ins(1,3,4,5,6)P5) to produce 1,2,3,4,5,6-hexakisphosphate (InsP6), also known as phytate.</text>
</comment>
<comment type="similarity">
    <text evidence="2">Belongs to the IPK1 type 1 family.</text>
</comment>
<comment type="catalytic activity">
    <reaction evidence="9">
        <text>1D-myo-inositol 1,3,4,5,6-pentakisphosphate + ATP = 1D-myo-inositol hexakisphosphate + ADP + H(+)</text>
        <dbReference type="Rhea" id="RHEA:20313"/>
        <dbReference type="ChEBI" id="CHEBI:15378"/>
        <dbReference type="ChEBI" id="CHEBI:30616"/>
        <dbReference type="ChEBI" id="CHEBI:57733"/>
        <dbReference type="ChEBI" id="CHEBI:58130"/>
        <dbReference type="ChEBI" id="CHEBI:456216"/>
        <dbReference type="EC" id="2.7.1.158"/>
    </reaction>
</comment>
<dbReference type="GO" id="GO:0005634">
    <property type="term" value="C:nucleus"/>
    <property type="evidence" value="ECO:0007669"/>
    <property type="project" value="TreeGrafter"/>
</dbReference>
<evidence type="ECO:0000256" key="7">
    <source>
        <dbReference type="ARBA" id="ARBA00022777"/>
    </source>
</evidence>
<dbReference type="HOGENOM" id="CLU_046294_1_0_1"/>
<keyword evidence="11" id="KW-1185">Reference proteome</keyword>
<evidence type="ECO:0000256" key="8">
    <source>
        <dbReference type="ARBA" id="ARBA00022840"/>
    </source>
</evidence>
<comment type="caution">
    <text evidence="10">The sequence shown here is derived from an EMBL/GenBank/DDBJ whole genome shotgun (WGS) entry which is preliminary data.</text>
</comment>
<keyword evidence="5 9" id="KW-0808">Transferase</keyword>
<evidence type="ECO:0000313" key="10">
    <source>
        <dbReference type="EMBL" id="EHN03037.1"/>
    </source>
</evidence>
<evidence type="ECO:0000256" key="1">
    <source>
        <dbReference type="ARBA" id="ARBA00003979"/>
    </source>
</evidence>
<evidence type="ECO:0000256" key="5">
    <source>
        <dbReference type="ARBA" id="ARBA00022679"/>
    </source>
</evidence>
<keyword evidence="7 9" id="KW-0418">Kinase</keyword>
<accession>H0GT53</accession>
<evidence type="ECO:0000256" key="9">
    <source>
        <dbReference type="RuleBase" id="RU364126"/>
    </source>
</evidence>